<sequence>MQQGHDFRCIPKTVWCVFDGCLKNDPEKMALVEEMGFGQLSNLPKFYLKQNVLKELVNCFDIYDNTILAVAGEVEITTEKIGKALGDLFDNKVVQKDPSDEDYAVFKFFQGKTQAALTKLIYEPLVNTAENRLLFKRAFLIFIQKCFLLAMSSPNVTPRSLPTLFDNENTRG</sequence>
<evidence type="ECO:0000313" key="1">
    <source>
        <dbReference type="EMBL" id="MED6187303.1"/>
    </source>
</evidence>
<accession>A0ABU6WRH1</accession>
<name>A0ABU6WRH1_9FABA</name>
<comment type="caution">
    <text evidence="1">The sequence shown here is derived from an EMBL/GenBank/DDBJ whole genome shotgun (WGS) entry which is preliminary data.</text>
</comment>
<organism evidence="1 2">
    <name type="scientific">Stylosanthes scabra</name>
    <dbReference type="NCBI Taxonomy" id="79078"/>
    <lineage>
        <taxon>Eukaryota</taxon>
        <taxon>Viridiplantae</taxon>
        <taxon>Streptophyta</taxon>
        <taxon>Embryophyta</taxon>
        <taxon>Tracheophyta</taxon>
        <taxon>Spermatophyta</taxon>
        <taxon>Magnoliopsida</taxon>
        <taxon>eudicotyledons</taxon>
        <taxon>Gunneridae</taxon>
        <taxon>Pentapetalae</taxon>
        <taxon>rosids</taxon>
        <taxon>fabids</taxon>
        <taxon>Fabales</taxon>
        <taxon>Fabaceae</taxon>
        <taxon>Papilionoideae</taxon>
        <taxon>50 kb inversion clade</taxon>
        <taxon>dalbergioids sensu lato</taxon>
        <taxon>Dalbergieae</taxon>
        <taxon>Pterocarpus clade</taxon>
        <taxon>Stylosanthes</taxon>
    </lineage>
</organism>
<dbReference type="Proteomes" id="UP001341840">
    <property type="component" value="Unassembled WGS sequence"/>
</dbReference>
<keyword evidence="2" id="KW-1185">Reference proteome</keyword>
<evidence type="ECO:0000313" key="2">
    <source>
        <dbReference type="Proteomes" id="UP001341840"/>
    </source>
</evidence>
<reference evidence="1 2" key="1">
    <citation type="journal article" date="2023" name="Plants (Basel)">
        <title>Bridging the Gap: Combining Genomics and Transcriptomics Approaches to Understand Stylosanthes scabra, an Orphan Legume from the Brazilian Caatinga.</title>
        <authorList>
            <person name="Ferreira-Neto J.R.C."/>
            <person name="da Silva M.D."/>
            <person name="Binneck E."/>
            <person name="de Melo N.F."/>
            <person name="da Silva R.H."/>
            <person name="de Melo A.L.T.M."/>
            <person name="Pandolfi V."/>
            <person name="Bustamante F.O."/>
            <person name="Brasileiro-Vidal A.C."/>
            <person name="Benko-Iseppon A.M."/>
        </authorList>
    </citation>
    <scope>NUCLEOTIDE SEQUENCE [LARGE SCALE GENOMIC DNA]</scope>
    <source>
        <tissue evidence="1">Leaves</tissue>
    </source>
</reference>
<dbReference type="EMBL" id="JASCZI010182193">
    <property type="protein sequence ID" value="MED6187303.1"/>
    <property type="molecule type" value="Genomic_DNA"/>
</dbReference>
<gene>
    <name evidence="1" type="ORF">PIB30_075142</name>
</gene>
<protein>
    <submittedName>
        <fullName evidence="1">Uncharacterized protein</fullName>
    </submittedName>
</protein>
<proteinExistence type="predicted"/>